<dbReference type="InterPro" id="IPR003593">
    <property type="entry name" value="AAA+_ATPase"/>
</dbReference>
<dbReference type="InterPro" id="IPR021133">
    <property type="entry name" value="HEAT_type_2"/>
</dbReference>
<keyword evidence="1" id="KW-0677">Repeat</keyword>
<dbReference type="AlphaFoldDB" id="A9WBD8"/>
<dbReference type="Pfam" id="PF13646">
    <property type="entry name" value="HEAT_2"/>
    <property type="match status" value="4"/>
</dbReference>
<dbReference type="PANTHER" id="PTHR12697:SF5">
    <property type="entry name" value="DEOXYHYPUSINE HYDROXYLASE"/>
    <property type="match status" value="1"/>
</dbReference>
<dbReference type="InterPro" id="IPR016024">
    <property type="entry name" value="ARM-type_fold"/>
</dbReference>
<dbReference type="SMART" id="SM00567">
    <property type="entry name" value="EZ_HEAT"/>
    <property type="match status" value="15"/>
</dbReference>
<dbReference type="PATRIC" id="fig|324602.8.peg.102"/>
<sequence length="1071" mass="114960">MRQVCPRPERPSLAPSPPISEPSAQQATDTGYVAVGEGHASARSDSVSVSDVASAPVIPLETILHTRRHLAILGEPGAGKSTTLQFIGLSYALATAQQPVERLSITRPAVPVYLRLPVSASTITQQTVREAMVAEVRDRLQCSAAEAEAVLRSWQEWPGVIILLDGLDEVPVALRVQVRERIKTLMRSGIGRVIITSRPSVLLHLGGLDEYTLKPFEHFDRDVLPYLKGWLRVLKPDLQAQVVDNVAQDVMTKLRASPALRSLIGNPLLLRLIVQYFVTTGDIAWNRADLYRQWVTEAWARARWRGAAATEEPHYLIALHTLAWHLHAGRDNTETALQTVLRTSGLAADDRAAADLLHRLQAQTGLLLRLSTGQDGLAHVRYVFAHQTLREYLVALRLQQAWQRGKHRTWRFLQPRLHLPEWREPLALLVGLLTESEAQHLLRQILHAKSSEERLLCRDLLLTANLAVESGYIHSVWESLAPKLARALRREHLSKETAAVLARVGKPAVPMLAQALNDPSVEVRRAVVQALGLVGDAAVPVLAQALNDAQPEVRWAAVASLVAVGNAAVDTLVQALGDDDAEVRRVIGQALLEIGDAAMPALVKALADKRANVREAAARALGESGYAAAVSALVQSLRDENPWVRQAVAEALGAIGDAAAVVALAQALNDENVWVRQATARALGRIGGAAAMLPLTVALNDENPWVRQAVAEALGTIGDAAAVLPLTRALSDEHAWVRRSAARALGQIGDGAAVPALAKALSDGDVQVRQQVVEALGCIGDSAAAAALVKALGDTNAEVRWTTMKAFEQIGSRNVATLLRAISDGKWQFPWQDAQAWKIGNQAIEAIGSVFNGGDTGKRMIATLALGETGNSAALPALERALRDTDLWVRRAALEALAKIGDQAVIVPALERALRDTDQWVRQTAAEMLVKIDDTAAVLPALERALRDADQWVRRTAAEALGKIGDASAVEALQRALADTESMGAAGRSRGARKDRRCVGGGGAAKGIGRYRSMGAAGRSGGARKDWRCVGSGGAAKGIGRYRSMGAAGRSRGVGEDRRCKSGSITDTVTE</sequence>
<dbReference type="EMBL" id="CP000909">
    <property type="protein sequence ID" value="ABY33345.1"/>
    <property type="molecule type" value="Genomic_DNA"/>
</dbReference>
<dbReference type="PROSITE" id="PS50837">
    <property type="entry name" value="NACHT"/>
    <property type="match status" value="1"/>
</dbReference>
<evidence type="ECO:0000256" key="1">
    <source>
        <dbReference type="ARBA" id="ARBA00022737"/>
    </source>
</evidence>
<organism evidence="5 6">
    <name type="scientific">Chloroflexus aurantiacus (strain ATCC 29366 / DSM 635 / J-10-fl)</name>
    <dbReference type="NCBI Taxonomy" id="324602"/>
    <lineage>
        <taxon>Bacteria</taxon>
        <taxon>Bacillati</taxon>
        <taxon>Chloroflexota</taxon>
        <taxon>Chloroflexia</taxon>
        <taxon>Chloroflexales</taxon>
        <taxon>Chloroflexineae</taxon>
        <taxon>Chloroflexaceae</taxon>
        <taxon>Chloroflexus</taxon>
    </lineage>
</organism>
<dbReference type="HOGENOM" id="CLU_008045_0_0_0"/>
<dbReference type="InterPro" id="IPR007111">
    <property type="entry name" value="NACHT_NTPase"/>
</dbReference>
<proteinExistence type="predicted"/>
<evidence type="ECO:0000313" key="6">
    <source>
        <dbReference type="Proteomes" id="UP000002008"/>
    </source>
</evidence>
<dbReference type="PROSITE" id="PS50077">
    <property type="entry name" value="HEAT_REPEAT"/>
    <property type="match status" value="5"/>
</dbReference>
<dbReference type="CDD" id="cd00267">
    <property type="entry name" value="ABC_ATPase"/>
    <property type="match status" value="1"/>
</dbReference>
<dbReference type="Proteomes" id="UP000002008">
    <property type="component" value="Chromosome"/>
</dbReference>
<dbReference type="Gene3D" id="3.40.50.300">
    <property type="entry name" value="P-loop containing nucleotide triphosphate hydrolases"/>
    <property type="match status" value="1"/>
</dbReference>
<dbReference type="eggNOG" id="COG1413">
    <property type="taxonomic scope" value="Bacteria"/>
</dbReference>
<evidence type="ECO:0000259" key="4">
    <source>
        <dbReference type="PROSITE" id="PS50837"/>
    </source>
</evidence>
<feature type="region of interest" description="Disordered" evidence="3">
    <location>
        <begin position="1046"/>
        <end position="1071"/>
    </location>
</feature>
<protein>
    <submittedName>
        <fullName evidence="5">PBS lyase HEAT domain protein repeat-containing protein</fullName>
    </submittedName>
</protein>
<dbReference type="eggNOG" id="COG5635">
    <property type="taxonomic scope" value="Bacteria"/>
</dbReference>
<feature type="region of interest" description="Disordered" evidence="3">
    <location>
        <begin position="1"/>
        <end position="29"/>
    </location>
</feature>
<dbReference type="PANTHER" id="PTHR12697">
    <property type="entry name" value="PBS LYASE HEAT-LIKE PROTEIN"/>
    <property type="match status" value="1"/>
</dbReference>
<dbReference type="SUPFAM" id="SSF52540">
    <property type="entry name" value="P-loop containing nucleoside triphosphate hydrolases"/>
    <property type="match status" value="1"/>
</dbReference>
<dbReference type="Pfam" id="PF03130">
    <property type="entry name" value="HEAT_PBS"/>
    <property type="match status" value="1"/>
</dbReference>
<dbReference type="SMART" id="SM00382">
    <property type="entry name" value="AAA"/>
    <property type="match status" value="1"/>
</dbReference>
<evidence type="ECO:0000256" key="3">
    <source>
        <dbReference type="SAM" id="MobiDB-lite"/>
    </source>
</evidence>
<name>A9WBD8_CHLAA</name>
<dbReference type="InterPro" id="IPR000357">
    <property type="entry name" value="HEAT"/>
</dbReference>
<dbReference type="EnsemblBacteria" id="ABY33345">
    <property type="protein sequence ID" value="ABY33345"/>
    <property type="gene ID" value="Caur_0091"/>
</dbReference>
<gene>
    <name evidence="5" type="ordered locus">Caur_0091</name>
</gene>
<keyword evidence="5" id="KW-0456">Lyase</keyword>
<dbReference type="STRING" id="324602.Caur_0091"/>
<dbReference type="SMART" id="SM00185">
    <property type="entry name" value="ARM"/>
    <property type="match status" value="4"/>
</dbReference>
<dbReference type="Pfam" id="PF02985">
    <property type="entry name" value="HEAT"/>
    <property type="match status" value="1"/>
</dbReference>
<evidence type="ECO:0000256" key="2">
    <source>
        <dbReference type="ARBA" id="ARBA00045876"/>
    </source>
</evidence>
<dbReference type="InterPro" id="IPR004155">
    <property type="entry name" value="PBS_lyase_HEAT"/>
</dbReference>
<dbReference type="InParanoid" id="A9WBD8"/>
<dbReference type="SUPFAM" id="SSF48371">
    <property type="entry name" value="ARM repeat"/>
    <property type="match status" value="3"/>
</dbReference>
<dbReference type="InterPro" id="IPR011989">
    <property type="entry name" value="ARM-like"/>
</dbReference>
<accession>A9WBD8</accession>
<comment type="function">
    <text evidence="2">Catalyzes the hydroxylation of the N(6)-(4-aminobutyl)-L-lysine intermediate produced by deoxyhypusine synthase/DHPS on a critical lysine of the eukaryotic translation initiation factor 5A/eIF-5A. This is the second step of the post-translational modification of that lysine into an unusual amino acid residue named hypusine. Hypusination is unique to mature eIF-5A factor and is essential for its function.</text>
</comment>
<dbReference type="Gene3D" id="1.25.10.10">
    <property type="entry name" value="Leucine-rich Repeat Variant"/>
    <property type="match status" value="5"/>
</dbReference>
<reference evidence="6" key="1">
    <citation type="journal article" date="2011" name="BMC Genomics">
        <title>Complete genome sequence of the filamentous anoxygenic phototrophic bacterium Chloroflexus aurantiacus.</title>
        <authorList>
            <person name="Tang K.H."/>
            <person name="Barry K."/>
            <person name="Chertkov O."/>
            <person name="Dalin E."/>
            <person name="Han C.S."/>
            <person name="Hauser L.J."/>
            <person name="Honchak B.M."/>
            <person name="Karbach L.E."/>
            <person name="Land M.L."/>
            <person name="Lapidus A."/>
            <person name="Larimer F.W."/>
            <person name="Mikhailova N."/>
            <person name="Pitluck S."/>
            <person name="Pierson B.K."/>
            <person name="Blankenship R.E."/>
        </authorList>
    </citation>
    <scope>NUCLEOTIDE SEQUENCE [LARGE SCALE GENOMIC DNA]</scope>
    <source>
        <strain evidence="6">ATCC 29366 / DSM 635 / J-10-fl</strain>
    </source>
</reference>
<dbReference type="InterPro" id="IPR000225">
    <property type="entry name" value="Armadillo"/>
</dbReference>
<dbReference type="GO" id="GO:0016491">
    <property type="term" value="F:oxidoreductase activity"/>
    <property type="evidence" value="ECO:0000318"/>
    <property type="project" value="GO_Central"/>
</dbReference>
<dbReference type="InterPro" id="IPR027417">
    <property type="entry name" value="P-loop_NTPase"/>
</dbReference>
<dbReference type="KEGG" id="cau:Caur_0091"/>
<feature type="domain" description="NACHT" evidence="4">
    <location>
        <begin position="68"/>
        <end position="200"/>
    </location>
</feature>
<keyword evidence="6" id="KW-1185">Reference proteome</keyword>
<evidence type="ECO:0000313" key="5">
    <source>
        <dbReference type="EMBL" id="ABY33345.1"/>
    </source>
</evidence>
<dbReference type="GO" id="GO:0016829">
    <property type="term" value="F:lyase activity"/>
    <property type="evidence" value="ECO:0007669"/>
    <property type="project" value="UniProtKB-KW"/>
</dbReference>